<reference evidence="2 3" key="1">
    <citation type="journal article" date="2022" name="Nat. Ecol. Evol.">
        <title>A masculinizing supergene underlies an exaggerated male reproductive morph in a spider.</title>
        <authorList>
            <person name="Hendrickx F."/>
            <person name="De Corte Z."/>
            <person name="Sonet G."/>
            <person name="Van Belleghem S.M."/>
            <person name="Kostlbacher S."/>
            <person name="Vangestel C."/>
        </authorList>
    </citation>
    <scope>NUCLEOTIDE SEQUENCE [LARGE SCALE GENOMIC DNA]</scope>
    <source>
        <strain evidence="2">W744_W776</strain>
    </source>
</reference>
<gene>
    <name evidence="2" type="ORF">JTE90_003708</name>
</gene>
<feature type="region of interest" description="Disordered" evidence="1">
    <location>
        <begin position="27"/>
        <end position="77"/>
    </location>
</feature>
<evidence type="ECO:0000256" key="1">
    <source>
        <dbReference type="SAM" id="MobiDB-lite"/>
    </source>
</evidence>
<evidence type="ECO:0000313" key="3">
    <source>
        <dbReference type="Proteomes" id="UP000827092"/>
    </source>
</evidence>
<sequence>MATGTPPLRHIPFLGQLRNTQLFTENHTHSMRKRRARNSEQTTPNTAGLTRRTRKENKSSTTAARNVVHTTAQQADF</sequence>
<dbReference type="Proteomes" id="UP000827092">
    <property type="component" value="Unassembled WGS sequence"/>
</dbReference>
<keyword evidence="3" id="KW-1185">Reference proteome</keyword>
<dbReference type="EMBL" id="JAFNEN010000119">
    <property type="protein sequence ID" value="KAG8193493.1"/>
    <property type="molecule type" value="Genomic_DNA"/>
</dbReference>
<feature type="compositionally biased region" description="Polar residues" evidence="1">
    <location>
        <begin position="59"/>
        <end position="77"/>
    </location>
</feature>
<proteinExistence type="predicted"/>
<accession>A0AAV6VBR7</accession>
<name>A0AAV6VBR7_9ARAC</name>
<dbReference type="AlphaFoldDB" id="A0AAV6VBR7"/>
<feature type="compositionally biased region" description="Polar residues" evidence="1">
    <location>
        <begin position="39"/>
        <end position="48"/>
    </location>
</feature>
<protein>
    <submittedName>
        <fullName evidence="2">Uncharacterized protein</fullName>
    </submittedName>
</protein>
<comment type="caution">
    <text evidence="2">The sequence shown here is derived from an EMBL/GenBank/DDBJ whole genome shotgun (WGS) entry which is preliminary data.</text>
</comment>
<evidence type="ECO:0000313" key="2">
    <source>
        <dbReference type="EMBL" id="KAG8193493.1"/>
    </source>
</evidence>
<organism evidence="2 3">
    <name type="scientific">Oedothorax gibbosus</name>
    <dbReference type="NCBI Taxonomy" id="931172"/>
    <lineage>
        <taxon>Eukaryota</taxon>
        <taxon>Metazoa</taxon>
        <taxon>Ecdysozoa</taxon>
        <taxon>Arthropoda</taxon>
        <taxon>Chelicerata</taxon>
        <taxon>Arachnida</taxon>
        <taxon>Araneae</taxon>
        <taxon>Araneomorphae</taxon>
        <taxon>Entelegynae</taxon>
        <taxon>Araneoidea</taxon>
        <taxon>Linyphiidae</taxon>
        <taxon>Erigoninae</taxon>
        <taxon>Oedothorax</taxon>
    </lineage>
</organism>